<comment type="subcellular location">
    <subcellularLocation>
        <location evidence="1 7">Cell outer membrane</location>
        <topology evidence="1 7">Multi-pass membrane protein</topology>
    </subcellularLocation>
</comment>
<dbReference type="Pfam" id="PF07715">
    <property type="entry name" value="Plug"/>
    <property type="match status" value="1"/>
</dbReference>
<evidence type="ECO:0000313" key="10">
    <source>
        <dbReference type="EMBL" id="SHH01091.1"/>
    </source>
</evidence>
<dbReference type="PROSITE" id="PS52016">
    <property type="entry name" value="TONB_DEPENDENT_REC_3"/>
    <property type="match status" value="1"/>
</dbReference>
<dbReference type="NCBIfam" id="TIGR04057">
    <property type="entry name" value="SusC_RagA_signa"/>
    <property type="match status" value="1"/>
</dbReference>
<keyword evidence="8" id="KW-0732">Signal</keyword>
<sequence>MRKTVIPVLLAISLSAYAQETKTADTAKTTKIEEVVVTSLGIKRQVRSLTYSSQQIGGDELTEVKTPNLLNSINGKVSNVQINKTNGGVGGSVRVVMRGDKSTRNSQPLYVIDGIPIINNTKGPNVDFFASMPDTGDVLSTINPEDIESINFLKGASAAALYGAAGGNGAVLIVTKKGKTGRSKLSYTTSLTLDRAYSLPELQYSYLQSIPYDHAAGQTGSQQSWGAKGASKDYLKDFLQTGTTWVNNLSFQSGNEKSNNFFSIGNTTNKGIIPTSVFDQYNINFRNSSKFLDDKLTLDANFMGSLQNSKNRLTPGSYYSPLVNLYWLPRGVDFDQFSGSNYAYQNNNRLLPAQNWWAIKPDGSFSVESQNPYWILYKNPVTTKNKNLYSAATLSYQINPWLSARVRGNYNYTTSDSQRNVAVYSLPVLLGGNDNGKIYKDVIESTSTYGDALLIGSPKITDDISLDFTVGGSINTQRYESSSLENNLLVIPNLFELNNLQWPGQNGNGVSYVIYRTKKQTQSVFASANLGYKKFLYLDLTFRNDWDSTLSGTGRISFDYESIGLNAILSEIFNISESINFWKVRASYAEVGNGLYSNLTAPNIYRYQVNAGTMITPNSSPVTNPEFSELFAKPELNKTFEAGTELKLLNNRLSFDFTYYNSVVSNQLLQAVEISSNLGFGTGRFDVNAGKIQNVGFESSLSYKVFAGSKFDWTTTINASANKNTIKELFPSRLQIPADKTFVLAGGGYNRLKVGGSFGDIYGSVFKRDGQGRIIVDADGVPLRDENQVQYLGNPNPKFILGFNNSFNIGKLGISFLIDGKFGGKVLGYTQAKNDQYGVSKATADARDNGGVSIPNAVYENGTPYTGLTDAEKYYSKVSGSIDEPYMYKATAVRLRQASISYTFGVNSKYMENATISLIGSNLFFFYKDAPFDPEQVSGVNPGGVGIDMFGMPITRSVGLSLKANF</sequence>
<keyword evidence="5 7" id="KW-0472">Membrane</keyword>
<feature type="signal peptide" evidence="8">
    <location>
        <begin position="1"/>
        <end position="18"/>
    </location>
</feature>
<evidence type="ECO:0000256" key="1">
    <source>
        <dbReference type="ARBA" id="ARBA00004571"/>
    </source>
</evidence>
<name>A0A1M5PHA2_9FLAO</name>
<dbReference type="STRING" id="421058.SAMN05421866_1813"/>
<dbReference type="EMBL" id="FQWT01000002">
    <property type="protein sequence ID" value="SHH01091.1"/>
    <property type="molecule type" value="Genomic_DNA"/>
</dbReference>
<evidence type="ECO:0000256" key="6">
    <source>
        <dbReference type="ARBA" id="ARBA00023237"/>
    </source>
</evidence>
<keyword evidence="2 7" id="KW-0813">Transport</keyword>
<dbReference type="Gene3D" id="2.40.170.20">
    <property type="entry name" value="TonB-dependent receptor, beta-barrel domain"/>
    <property type="match status" value="1"/>
</dbReference>
<dbReference type="InterPro" id="IPR039426">
    <property type="entry name" value="TonB-dep_rcpt-like"/>
</dbReference>
<dbReference type="RefSeq" id="WP_175547493.1">
    <property type="nucleotide sequence ID" value="NZ_FQWT01000002.1"/>
</dbReference>
<evidence type="ECO:0000256" key="7">
    <source>
        <dbReference type="PROSITE-ProRule" id="PRU01360"/>
    </source>
</evidence>
<dbReference type="NCBIfam" id="TIGR04056">
    <property type="entry name" value="OMP_RagA_SusC"/>
    <property type="match status" value="1"/>
</dbReference>
<dbReference type="InterPro" id="IPR036942">
    <property type="entry name" value="Beta-barrel_TonB_sf"/>
</dbReference>
<accession>A0A1M5PHA2</accession>
<gene>
    <name evidence="10" type="ORF">SAMN05421866_1813</name>
</gene>
<proteinExistence type="inferred from homology"/>
<feature type="chain" id="PRO_5012793471" evidence="8">
    <location>
        <begin position="19"/>
        <end position="966"/>
    </location>
</feature>
<protein>
    <submittedName>
        <fullName evidence="10">TonB-linked outer membrane protein, SusC/RagA family</fullName>
    </submittedName>
</protein>
<keyword evidence="4 7" id="KW-0812">Transmembrane</keyword>
<evidence type="ECO:0000256" key="3">
    <source>
        <dbReference type="ARBA" id="ARBA00022452"/>
    </source>
</evidence>
<dbReference type="GO" id="GO:0009279">
    <property type="term" value="C:cell outer membrane"/>
    <property type="evidence" value="ECO:0007669"/>
    <property type="project" value="UniProtKB-SubCell"/>
</dbReference>
<comment type="similarity">
    <text evidence="7">Belongs to the TonB-dependent receptor family.</text>
</comment>
<dbReference type="InterPro" id="IPR023996">
    <property type="entry name" value="TonB-dep_OMP_SusC/RagA"/>
</dbReference>
<evidence type="ECO:0000256" key="5">
    <source>
        <dbReference type="ARBA" id="ARBA00023136"/>
    </source>
</evidence>
<evidence type="ECO:0000313" key="11">
    <source>
        <dbReference type="Proteomes" id="UP000184047"/>
    </source>
</evidence>
<dbReference type="eggNOG" id="COG4771">
    <property type="taxonomic scope" value="Bacteria"/>
</dbReference>
<dbReference type="AlphaFoldDB" id="A0A1M5PHA2"/>
<evidence type="ECO:0000256" key="8">
    <source>
        <dbReference type="SAM" id="SignalP"/>
    </source>
</evidence>
<dbReference type="InterPro" id="IPR023997">
    <property type="entry name" value="TonB-dep_OMP_SusC/RagA_CS"/>
</dbReference>
<dbReference type="InterPro" id="IPR037066">
    <property type="entry name" value="Plug_dom_sf"/>
</dbReference>
<keyword evidence="6 7" id="KW-0998">Cell outer membrane</keyword>
<dbReference type="Gene3D" id="2.170.130.10">
    <property type="entry name" value="TonB-dependent receptor, plug domain"/>
    <property type="match status" value="1"/>
</dbReference>
<dbReference type="InterPro" id="IPR012910">
    <property type="entry name" value="Plug_dom"/>
</dbReference>
<evidence type="ECO:0000256" key="2">
    <source>
        <dbReference type="ARBA" id="ARBA00022448"/>
    </source>
</evidence>
<dbReference type="SUPFAM" id="SSF56935">
    <property type="entry name" value="Porins"/>
    <property type="match status" value="1"/>
</dbReference>
<keyword evidence="11" id="KW-1185">Reference proteome</keyword>
<dbReference type="Proteomes" id="UP000184047">
    <property type="component" value="Unassembled WGS sequence"/>
</dbReference>
<feature type="domain" description="TonB-dependent receptor plug" evidence="9">
    <location>
        <begin position="46"/>
        <end position="169"/>
    </location>
</feature>
<keyword evidence="3 7" id="KW-1134">Transmembrane beta strand</keyword>
<evidence type="ECO:0000259" key="9">
    <source>
        <dbReference type="Pfam" id="PF07715"/>
    </source>
</evidence>
<evidence type="ECO:0000256" key="4">
    <source>
        <dbReference type="ARBA" id="ARBA00022692"/>
    </source>
</evidence>
<organism evidence="10 11">
    <name type="scientific">Chryseobacterium oranimense</name>
    <dbReference type="NCBI Taxonomy" id="421058"/>
    <lineage>
        <taxon>Bacteria</taxon>
        <taxon>Pseudomonadati</taxon>
        <taxon>Bacteroidota</taxon>
        <taxon>Flavobacteriia</taxon>
        <taxon>Flavobacteriales</taxon>
        <taxon>Weeksellaceae</taxon>
        <taxon>Chryseobacterium group</taxon>
        <taxon>Chryseobacterium</taxon>
    </lineage>
</organism>
<reference evidence="11" key="1">
    <citation type="submission" date="2016-11" db="EMBL/GenBank/DDBJ databases">
        <authorList>
            <person name="Varghese N."/>
            <person name="Submissions S."/>
        </authorList>
    </citation>
    <scope>NUCLEOTIDE SEQUENCE [LARGE SCALE GENOMIC DNA]</scope>
    <source>
        <strain evidence="11">DSM 19055</strain>
    </source>
</reference>